<gene>
    <name evidence="1" type="ORF">E1163_01805</name>
</gene>
<protein>
    <submittedName>
        <fullName evidence="1">Uncharacterized protein</fullName>
    </submittedName>
</protein>
<keyword evidence="2" id="KW-1185">Reference proteome</keyword>
<comment type="caution">
    <text evidence="1">The sequence shown here is derived from an EMBL/GenBank/DDBJ whole genome shotgun (WGS) entry which is preliminary data.</text>
</comment>
<accession>A0ABW9RHZ4</accession>
<evidence type="ECO:0000313" key="1">
    <source>
        <dbReference type="EMBL" id="MTI23679.1"/>
    </source>
</evidence>
<dbReference type="Proteomes" id="UP000798808">
    <property type="component" value="Unassembled WGS sequence"/>
</dbReference>
<evidence type="ECO:0000313" key="2">
    <source>
        <dbReference type="Proteomes" id="UP000798808"/>
    </source>
</evidence>
<organism evidence="1 2">
    <name type="scientific">Fulvivirga kasyanovii</name>
    <dbReference type="NCBI Taxonomy" id="396812"/>
    <lineage>
        <taxon>Bacteria</taxon>
        <taxon>Pseudomonadati</taxon>
        <taxon>Bacteroidota</taxon>
        <taxon>Cytophagia</taxon>
        <taxon>Cytophagales</taxon>
        <taxon>Fulvivirgaceae</taxon>
        <taxon>Fulvivirga</taxon>
    </lineage>
</organism>
<reference evidence="1 2" key="1">
    <citation type="submission" date="2019-02" db="EMBL/GenBank/DDBJ databases">
        <authorList>
            <person name="Goldberg S.R."/>
            <person name="Haltli B.A."/>
            <person name="Correa H."/>
            <person name="Russell K.G."/>
        </authorList>
    </citation>
    <scope>NUCLEOTIDE SEQUENCE [LARGE SCALE GENOMIC DNA]</scope>
    <source>
        <strain evidence="1 2">JCM 16186</strain>
    </source>
</reference>
<dbReference type="RefSeq" id="WP_155168869.1">
    <property type="nucleotide sequence ID" value="NZ_BAAAFL010000029.1"/>
</dbReference>
<name>A0ABW9RHZ4_9BACT</name>
<proteinExistence type="predicted"/>
<dbReference type="EMBL" id="SMLW01000273">
    <property type="protein sequence ID" value="MTI23679.1"/>
    <property type="molecule type" value="Genomic_DNA"/>
</dbReference>
<sequence>MKSEEVLIREVNHLLLLKIRFDKRFEALSEVVTLERWEKEEQLHASVSNGIALVRKMEKALVEINKIIN</sequence>